<dbReference type="STRING" id="36818.BGK67_02375"/>
<keyword evidence="3" id="KW-1185">Reference proteome</keyword>
<feature type="compositionally biased region" description="Basic and acidic residues" evidence="1">
    <location>
        <begin position="140"/>
        <end position="152"/>
    </location>
</feature>
<name>A0A1E5PLM4_9ACTN</name>
<dbReference type="AlphaFoldDB" id="A0A1E5PLM4"/>
<evidence type="ECO:0000313" key="3">
    <source>
        <dbReference type="Proteomes" id="UP000095705"/>
    </source>
</evidence>
<sequence length="160" mass="17454">MVTRQPGPGCRQLGSAAYRPISGATEHTCSVDPVYRRMIVRYHTSAGKRIAGYPLSAFETRGFGSPLVDFKQPTIPGTAQGYTLCDSYMYFATGVEGDRRSSISYKNVLVRAKPPGRPPAGAVTRCGGGFVKRRVPVPRGAERNEYGLDETGRPQPTTRR</sequence>
<feature type="region of interest" description="Disordered" evidence="1">
    <location>
        <begin position="137"/>
        <end position="160"/>
    </location>
</feature>
<protein>
    <submittedName>
        <fullName evidence="2">Uncharacterized protein</fullName>
    </submittedName>
</protein>
<evidence type="ECO:0000313" key="2">
    <source>
        <dbReference type="EMBL" id="OEJ30353.1"/>
    </source>
</evidence>
<organism evidence="2 3">
    <name type="scientific">Streptomyces subrutilus</name>
    <dbReference type="NCBI Taxonomy" id="36818"/>
    <lineage>
        <taxon>Bacteria</taxon>
        <taxon>Bacillati</taxon>
        <taxon>Actinomycetota</taxon>
        <taxon>Actinomycetes</taxon>
        <taxon>Kitasatosporales</taxon>
        <taxon>Streptomycetaceae</taxon>
        <taxon>Streptomyces</taxon>
    </lineage>
</organism>
<comment type="caution">
    <text evidence="2">The sequence shown here is derived from an EMBL/GenBank/DDBJ whole genome shotgun (WGS) entry which is preliminary data.</text>
</comment>
<reference evidence="2 3" key="1">
    <citation type="submission" date="2016-08" db="EMBL/GenBank/DDBJ databases">
        <title>The complete genome of Streptomyces subrutilus 10-1-1.</title>
        <authorList>
            <person name="Chen X."/>
        </authorList>
    </citation>
    <scope>NUCLEOTIDE SEQUENCE [LARGE SCALE GENOMIC DNA]</scope>
    <source>
        <strain evidence="2 3">10-1-1</strain>
    </source>
</reference>
<proteinExistence type="predicted"/>
<accession>A0A1E5PLM4</accession>
<dbReference type="EMBL" id="MEHK01000001">
    <property type="protein sequence ID" value="OEJ30353.1"/>
    <property type="molecule type" value="Genomic_DNA"/>
</dbReference>
<evidence type="ECO:0000256" key="1">
    <source>
        <dbReference type="SAM" id="MobiDB-lite"/>
    </source>
</evidence>
<gene>
    <name evidence="2" type="ORF">BGK67_02375</name>
</gene>
<dbReference type="RefSeq" id="WP_069918497.1">
    <property type="nucleotide sequence ID" value="NZ_MEHK01000001.1"/>
</dbReference>
<dbReference type="Proteomes" id="UP000095705">
    <property type="component" value="Unassembled WGS sequence"/>
</dbReference>